<dbReference type="InterPro" id="IPR051068">
    <property type="entry name" value="MFS_Domain-Containing_Protein"/>
</dbReference>
<feature type="region of interest" description="Disordered" evidence="5">
    <location>
        <begin position="683"/>
        <end position="720"/>
    </location>
</feature>
<feature type="transmembrane region" description="Helical" evidence="6">
    <location>
        <begin position="178"/>
        <end position="196"/>
    </location>
</feature>
<dbReference type="InterPro" id="IPR001958">
    <property type="entry name" value="Tet-R_TetA/multi-R_MdtG-like"/>
</dbReference>
<dbReference type="OrthoDB" id="370281at2759"/>
<feature type="transmembrane region" description="Helical" evidence="6">
    <location>
        <begin position="46"/>
        <end position="67"/>
    </location>
</feature>
<protein>
    <recommendedName>
        <fullName evidence="9">Major facilitator superfamily (MFS) profile domain-containing protein</fullName>
    </recommendedName>
</protein>
<dbReference type="Proteomes" id="UP000678393">
    <property type="component" value="Unassembled WGS sequence"/>
</dbReference>
<feature type="compositionally biased region" description="Polar residues" evidence="5">
    <location>
        <begin position="690"/>
        <end position="720"/>
    </location>
</feature>
<feature type="transmembrane region" description="Helical" evidence="6">
    <location>
        <begin position="479"/>
        <end position="504"/>
    </location>
</feature>
<feature type="transmembrane region" description="Helical" evidence="6">
    <location>
        <begin position="136"/>
        <end position="158"/>
    </location>
</feature>
<feature type="transmembrane region" description="Helical" evidence="6">
    <location>
        <begin position="516"/>
        <end position="533"/>
    </location>
</feature>
<keyword evidence="8" id="KW-1185">Reference proteome</keyword>
<evidence type="ECO:0008006" key="9">
    <source>
        <dbReference type="Google" id="ProtNLM"/>
    </source>
</evidence>
<dbReference type="AlphaFoldDB" id="A0A8S3ZIY7"/>
<dbReference type="SUPFAM" id="SSF103473">
    <property type="entry name" value="MFS general substrate transporter"/>
    <property type="match status" value="2"/>
</dbReference>
<dbReference type="PRINTS" id="PR01035">
    <property type="entry name" value="TCRTETA"/>
</dbReference>
<keyword evidence="4 6" id="KW-0472">Membrane</keyword>
<evidence type="ECO:0000256" key="5">
    <source>
        <dbReference type="SAM" id="MobiDB-lite"/>
    </source>
</evidence>
<dbReference type="InterPro" id="IPR011701">
    <property type="entry name" value="MFS"/>
</dbReference>
<dbReference type="Gene3D" id="1.20.1250.20">
    <property type="entry name" value="MFS general substrate transporter like domains"/>
    <property type="match status" value="2"/>
</dbReference>
<evidence type="ECO:0000256" key="1">
    <source>
        <dbReference type="ARBA" id="ARBA00004141"/>
    </source>
</evidence>
<dbReference type="GO" id="GO:0022857">
    <property type="term" value="F:transmembrane transporter activity"/>
    <property type="evidence" value="ECO:0007669"/>
    <property type="project" value="InterPro"/>
</dbReference>
<gene>
    <name evidence="7" type="ORF">CUNI_LOCUS13303</name>
</gene>
<accession>A0A8S3ZIY7</accession>
<evidence type="ECO:0000256" key="2">
    <source>
        <dbReference type="ARBA" id="ARBA00022692"/>
    </source>
</evidence>
<comment type="subcellular location">
    <subcellularLocation>
        <location evidence="1">Membrane</location>
        <topology evidence="1">Multi-pass membrane protein</topology>
    </subcellularLocation>
</comment>
<dbReference type="InterPro" id="IPR036259">
    <property type="entry name" value="MFS_trans_sf"/>
</dbReference>
<evidence type="ECO:0000256" key="3">
    <source>
        <dbReference type="ARBA" id="ARBA00022989"/>
    </source>
</evidence>
<dbReference type="Pfam" id="PF07690">
    <property type="entry name" value="MFS_1"/>
    <property type="match status" value="2"/>
</dbReference>
<feature type="transmembrane region" description="Helical" evidence="6">
    <location>
        <begin position="578"/>
        <end position="604"/>
    </location>
</feature>
<feature type="transmembrane region" description="Helical" evidence="6">
    <location>
        <begin position="545"/>
        <end position="566"/>
    </location>
</feature>
<feature type="transmembrane region" description="Helical" evidence="6">
    <location>
        <begin position="616"/>
        <end position="634"/>
    </location>
</feature>
<proteinExistence type="predicted"/>
<dbReference type="GO" id="GO:0016020">
    <property type="term" value="C:membrane"/>
    <property type="evidence" value="ECO:0007669"/>
    <property type="project" value="UniProtKB-SubCell"/>
</dbReference>
<name>A0A8S3ZIY7_9EUPU</name>
<dbReference type="PANTHER" id="PTHR23510">
    <property type="entry name" value="INNER MEMBRANE TRANSPORT PROTEIN YAJR"/>
    <property type="match status" value="1"/>
</dbReference>
<evidence type="ECO:0000313" key="8">
    <source>
        <dbReference type="Proteomes" id="UP000678393"/>
    </source>
</evidence>
<sequence>MASLKVRKRLMYLVFACIFIFGGVEYAVILPTLWLYLSTVYKAPDYMLGLVLSAYSLAAMFSAPLIGRLSDRIGCSKQIFIVCAAFELAGSFLYFIEVSQWLCLASRFVSGMGAASEAVAIAEVSRYTPEKDRTAIISYLVSMRQIALLIGPGLNAFLRLANFKIGPFEVNKYSAPGAFMVVVWGLLIVIVLLLYTEPRQIYMQDMQQTFAVGNEQVPVSDSTAVEDGENIHLEDDRNIETFEHPDNSGHETASKPITVPSDCYFLEKPASSDRIHESDLLQSGDETPFEFPPLSFHSCRNQEDMDSDAFKSTAVCTNSSCGTDFLSADFQNVQQSLQHDPPCEVSEVASINSDSHFCNTLHTSSSLDLLMYAERIIHDSQYFKTQMDEDDDGGDTGLIFDEDHFGLSAEVFGNNLVFSDNEKSPLLQRHQRRGSQTSLFRSYGANGEYIERSTSCWNDPVTIEGKLGFFCNEYIRDEIIAIIWLLFCAMFSQMCVETMVLPLTQKYLDFDELENSILYCACGVVIIICFLLVSKLSSRLSDRVMMMFGAVVILSSNVWLICFLPNAPPGNRSHNIPIFAVAVFLDVLSLPFLIVCATSLYSKLTRKQTQGLSQGLRRGIVGLGTVMAPLWGSSAVSKPYLLLGVLLALQGLSLIFCAMSYKRFKVPEAPALASSAAASPPVRSATRAANNSPPNVASLTSGSHTHQPQQKSQPAHSTSYGSIQVSFADSSYRSLDGSTEHQPLFSRPEV</sequence>
<evidence type="ECO:0000313" key="7">
    <source>
        <dbReference type="EMBL" id="CAG5127745.1"/>
    </source>
</evidence>
<keyword evidence="2 6" id="KW-0812">Transmembrane</keyword>
<evidence type="ECO:0000256" key="4">
    <source>
        <dbReference type="ARBA" id="ARBA00023136"/>
    </source>
</evidence>
<organism evidence="7 8">
    <name type="scientific">Candidula unifasciata</name>
    <dbReference type="NCBI Taxonomy" id="100452"/>
    <lineage>
        <taxon>Eukaryota</taxon>
        <taxon>Metazoa</taxon>
        <taxon>Spiralia</taxon>
        <taxon>Lophotrochozoa</taxon>
        <taxon>Mollusca</taxon>
        <taxon>Gastropoda</taxon>
        <taxon>Heterobranchia</taxon>
        <taxon>Euthyneura</taxon>
        <taxon>Panpulmonata</taxon>
        <taxon>Eupulmonata</taxon>
        <taxon>Stylommatophora</taxon>
        <taxon>Helicina</taxon>
        <taxon>Helicoidea</taxon>
        <taxon>Geomitridae</taxon>
        <taxon>Candidula</taxon>
    </lineage>
</organism>
<feature type="transmembrane region" description="Helical" evidence="6">
    <location>
        <begin position="12"/>
        <end position="34"/>
    </location>
</feature>
<feature type="transmembrane region" description="Helical" evidence="6">
    <location>
        <begin position="640"/>
        <end position="661"/>
    </location>
</feature>
<reference evidence="7" key="1">
    <citation type="submission" date="2021-04" db="EMBL/GenBank/DDBJ databases">
        <authorList>
            <consortium name="Molecular Ecology Group"/>
        </authorList>
    </citation>
    <scope>NUCLEOTIDE SEQUENCE</scope>
</reference>
<keyword evidence="3 6" id="KW-1133">Transmembrane helix</keyword>
<dbReference type="EMBL" id="CAJHNH020002779">
    <property type="protein sequence ID" value="CAG5127745.1"/>
    <property type="molecule type" value="Genomic_DNA"/>
</dbReference>
<comment type="caution">
    <text evidence="7">The sequence shown here is derived from an EMBL/GenBank/DDBJ whole genome shotgun (WGS) entry which is preliminary data.</text>
</comment>
<dbReference type="PANTHER" id="PTHR23510:SF16">
    <property type="entry name" value="MAJOR FACILITATOR SUPERFAMILY (MFS) PROFILE DOMAIN-CONTAINING PROTEIN"/>
    <property type="match status" value="1"/>
</dbReference>
<evidence type="ECO:0000256" key="6">
    <source>
        <dbReference type="SAM" id="Phobius"/>
    </source>
</evidence>